<evidence type="ECO:0000256" key="2">
    <source>
        <dbReference type="ARBA" id="ARBA00009252"/>
    </source>
</evidence>
<evidence type="ECO:0000313" key="10">
    <source>
        <dbReference type="EnsemblMetazoa" id="LLOJ008116-PA"/>
    </source>
</evidence>
<dbReference type="EMBL" id="AJWK01027407">
    <property type="status" value="NOT_ANNOTATED_CDS"/>
    <property type="molecule type" value="Genomic_DNA"/>
</dbReference>
<dbReference type="GO" id="GO:0140588">
    <property type="term" value="P:chromatin looping"/>
    <property type="evidence" value="ECO:0007669"/>
    <property type="project" value="InterPro"/>
</dbReference>
<dbReference type="GO" id="GO:0003682">
    <property type="term" value="F:chromatin binding"/>
    <property type="evidence" value="ECO:0007669"/>
    <property type="project" value="TreeGrafter"/>
</dbReference>
<name>A0A1B0CTB7_LUTLO</name>
<comment type="subcellular location">
    <subcellularLocation>
        <location evidence="1 6">Nucleus</location>
    </subcellularLocation>
</comment>
<dbReference type="InterPro" id="IPR033031">
    <property type="entry name" value="Scc2/Nipped-B"/>
</dbReference>
<feature type="region of interest" description="Disordered" evidence="7">
    <location>
        <begin position="2217"/>
        <end position="2284"/>
    </location>
</feature>
<evidence type="ECO:0000256" key="6">
    <source>
        <dbReference type="RuleBase" id="RU364107"/>
    </source>
</evidence>
<dbReference type="Pfam" id="PF12830">
    <property type="entry name" value="Nipped-B_C"/>
    <property type="match status" value="1"/>
</dbReference>
<dbReference type="VEuPathDB" id="VectorBase:LLOJ008116"/>
<dbReference type="GO" id="GO:0090694">
    <property type="term" value="C:Scc2-Scc4 cohesin loading complex"/>
    <property type="evidence" value="ECO:0007669"/>
    <property type="project" value="TreeGrafter"/>
</dbReference>
<sequence length="2284" mass="259569">MGDKDIPSVPITTLAGLTNLSDLLSELPISDPNLVTSLLDKSLLFHPRVAEEARNLLAVQDTNRAQQLIRALEQTNTDHIEILDEFNVPEASSSSTQNNVPELLQAIYKIRPNVFQEGRSSSSSSYVQQQTQQQQQHQQQVHQTGHGAQQQQQQQNVPQQMLHHQIQTNMPQNHLNQALQHPYNYMQQPQQQQPQHFTTQSQAINQPSFNSQQSVQLTGGAAAAGTSSIVNWALPVQQQQQQQQVYVQQQAEQQQQQQGVYMGQQQPSASYQQPNIIQSTMNYDGSVLQTQHTQQAAYAALSMHQGQQQVHAVQQPHPSPQAHTTQQVQQQLVMPPQQSPYEAQYSAAAAAQHSQHQAVQHTSVVVTQPQRQTNVALKTQIHQQSQGLQQQQQQQANQSFTAAYNAIVDNTVGTFAAPQQQQQQQVQPQQPVIQQQQAVQVIQQPQSQAQLQTQQQQPQAQQGESGGVIRQLNAEPLTQKLAPRNNEYLAQQQQNKNFDARGQSPAQAVDAVSVAESSSVNTDLRYPMVKNSNSNVHQSQEKSPDQPISNCLPPKGMEEDKNGNCTENDKAVNVDEEMDDETAKALGGRLAKVCLNRLTKEDLEKTLGAIPEDDSLFSRMKAILKKLDDHELLNSNTYNHFNTTMEKIFDQLDETEANLSFDDCDDNYECISTALLNSISAEAAKLKAKGSFEMVPQNKLSLLITYAMRSVVNAKNLTAGPDMQEEPMARSYTEKIVNALEASLLICNIYSCLSVKFLQEDNLDFIIKFVQFQLRETIFPSYDPVYSVETKKKGDTKKKKTAYGQVRGVGNIYSKIVDLTKVLVTIFSKFQFEDTIVIHASAIGVEPFFVDNIDTMQFVCLDLVTTIFKNEKYSKHRNNILGDILTSLDRLHGSKKMLRPYKLANNGGNIQMVTALVLQLIQCSVVLPDSMCEGTNHKKRHNSSGDQKPRADKDLFVSEKYETAKCIGGNFLQTFLSKCKPRSGETDFRPLFENFIQDLLTTVNKPEWPAAELLLSLLGRLLYRNMSDKSVEQSIRLVSLEYLGLVAARLRKDTVESRCKVSTMDQLIKYIKIEQEKEGDVANVDSIAQLDPDEERVEFLQKILLDFLAVNAHEDNIWDHARHFYLTQWYRDIMNRKKEIAEGKKGYATRKTPKKKRRNNSESTESDDDDESDDDVVEVVVTEKKKGTTAVDQELNLEIFRILDQRKKYLINNIKSYSLNSFAVQDVKTYIDYNNAQLIAQYLSSRRSFSQSFDLYLRTIINVVWEQSIAIRTKAIKCLGNIVEVDPSILKRKDMQIGVNNKFLDQSIAVREAAVDLIGKYVLTSPELINQYYETLSFRILDTGVSVRKRVIKILRDICLEYPDFEKIPEICVKMIRRVNDEEGIQKLVTEVFLNMWFSPCNTSDKAAIERKITQITDVDTGVSVRKRVIKILRDICLEYPDFEKIPEICVKMIRRVNDEEGIQKLVTEVFLNMWFSPCNTSDKAAIERKITQITDVIFKPKENKEDTTKTPKEPPKQIVTACEQIADGLVDAIMKLEGTDSRKLLGCITTVHLFAKIRPQLLVKHAITLEPYLNIKCNNSNNMVKFMSCVAEILEHVVPLMEHPSDSFLADLEAHLTMLIVTQSSRTVVSSCISCLGAIANKLTKNYALIRDCFKKFFYPTLVACKEKVQQNPSFSLEMAFKSSSFRRSIFIVGLLMRYFDFNIPEVYGEGSRNALPAKICDEVFNTFMFYVVCNNLDIRKEILNALGYFCVKNYEYLTMPELKDFYRDLLTSDTVLTEIKVTVVKNILLYLNEEDLRMDLSEKEWESQAKKEDLKEMGDQKAGMASRVIQLYLKEIMNCFLCRDINLRIWSMKVVDAVLTQGLVHPIQIVPYLICLSTDSEGLVSNSADRHLQDIEKQYPGFINMKAQSGIQLSYDLQQLLQVNEKTRIVRGFREKSKDEPPSALTGFLYTLLRNAKPQRRALIQSIIKRFDDQRINLRQMLYLSDNLAYYPYAVQDEPLYIIHQIDVVVTVTGTNLLSNFREGLKQVQPENPAEEQQNILDDDDDDDKEAILSRLPEDLADLQNCITSAQGCMLLLLLKQHLKDCYGITDSKINRYSPSEPAKIYEKAMQKRAILEFNPKSTIDLIKEEDSIEMEVDESVRKKLVDRYLDFKQLMLKLDPEDSDDDDDTKPPMTTVVDFEQQIDTFGATPHVNNVMNNSVQPNAVNNVVNSTNQQQPSFTQSGTDQHATSHQAHNQVTTKTPIKATPVKKPPPRKAHTKKKKKIVSSSEEEDYDNSDSDYL</sequence>
<reference evidence="11" key="1">
    <citation type="submission" date="2012-05" db="EMBL/GenBank/DDBJ databases">
        <title>Whole Genome Assembly of Lutzomyia longipalpis.</title>
        <authorList>
            <person name="Richards S."/>
            <person name="Qu C."/>
            <person name="Dillon R."/>
            <person name="Worley K."/>
            <person name="Scherer S."/>
            <person name="Batterton M."/>
            <person name="Taylor A."/>
            <person name="Hawes A."/>
            <person name="Hernandez B."/>
            <person name="Kovar C."/>
            <person name="Mandapat C."/>
            <person name="Pham C."/>
            <person name="Qu C."/>
            <person name="Jing C."/>
            <person name="Bess C."/>
            <person name="Bandaranaike D."/>
            <person name="Ngo D."/>
            <person name="Ongeri F."/>
            <person name="Arias F."/>
            <person name="Lara F."/>
            <person name="Weissenberger G."/>
            <person name="Kamau G."/>
            <person name="Han H."/>
            <person name="Shen H."/>
            <person name="Dinh H."/>
            <person name="Khalil I."/>
            <person name="Jones J."/>
            <person name="Shafer J."/>
            <person name="Jayaseelan J."/>
            <person name="Quiroz J."/>
            <person name="Blankenburg K."/>
            <person name="Nguyen L."/>
            <person name="Jackson L."/>
            <person name="Francisco L."/>
            <person name="Tang L.-Y."/>
            <person name="Pu L.-L."/>
            <person name="Perales L."/>
            <person name="Lorensuhewa L."/>
            <person name="Munidasa M."/>
            <person name="Coyle M."/>
            <person name="Taylor M."/>
            <person name="Puazo M."/>
            <person name="Firestine M."/>
            <person name="Scheel M."/>
            <person name="Javaid M."/>
            <person name="Wang M."/>
            <person name="Li M."/>
            <person name="Tabassum N."/>
            <person name="Saada N."/>
            <person name="Osuji N."/>
            <person name="Aqrawi P."/>
            <person name="Fu Q."/>
            <person name="Thornton R."/>
            <person name="Raj R."/>
            <person name="Goodspeed R."/>
            <person name="Mata R."/>
            <person name="Najjar R."/>
            <person name="Gubbala S."/>
            <person name="Lee S."/>
            <person name="Denson S."/>
            <person name="Patil S."/>
            <person name="Macmil S."/>
            <person name="Qi S."/>
            <person name="Matskevitch T."/>
            <person name="Palculict T."/>
            <person name="Mathew T."/>
            <person name="Vee V."/>
            <person name="Velamala V."/>
            <person name="Korchina V."/>
            <person name="Cai W."/>
            <person name="Liu W."/>
            <person name="Dai W."/>
            <person name="Zou X."/>
            <person name="Zhu Y."/>
            <person name="Zhang Y."/>
            <person name="Wu Y.-Q."/>
            <person name="Xin Y."/>
            <person name="Nazarath L."/>
            <person name="Kovar C."/>
            <person name="Han Y."/>
            <person name="Muzny D."/>
            <person name="Gibbs R."/>
        </authorList>
    </citation>
    <scope>NUCLEOTIDE SEQUENCE [LARGE SCALE GENOMIC DNA]</scope>
    <source>
        <strain evidence="11">Jacobina</strain>
    </source>
</reference>
<dbReference type="EMBL" id="AJWK01027412">
    <property type="status" value="NOT_ANNOTATED_CDS"/>
    <property type="molecule type" value="Genomic_DNA"/>
</dbReference>
<reference evidence="10" key="3">
    <citation type="submission" date="2020-05" db="UniProtKB">
        <authorList>
            <consortium name="EnsemblMetazoa"/>
        </authorList>
    </citation>
    <scope>IDENTIFICATION</scope>
    <source>
        <strain evidence="10">Jacobina</strain>
    </source>
</reference>
<dbReference type="EMBL" id="AJWK01027411">
    <property type="status" value="NOT_ANNOTATED_CDS"/>
    <property type="molecule type" value="Genomic_DNA"/>
</dbReference>
<dbReference type="EMBL" id="AJWK01027408">
    <property type="status" value="NOT_ANNOTATED_CDS"/>
    <property type="molecule type" value="Genomic_DNA"/>
</dbReference>
<keyword evidence="3 6" id="KW-0677">Repeat</keyword>
<evidence type="ECO:0000256" key="1">
    <source>
        <dbReference type="ARBA" id="ARBA00004123"/>
    </source>
</evidence>
<comment type="similarity">
    <text evidence="2 6">Belongs to the SCC2/Nipped-B family.</text>
</comment>
<feature type="region of interest" description="Disordered" evidence="7">
    <location>
        <begin position="2029"/>
        <end position="2048"/>
    </location>
</feature>
<dbReference type="EMBL" id="GITU01008459">
    <property type="protein sequence ID" value="MBC1177162.1"/>
    <property type="molecule type" value="Transcribed_RNA"/>
</dbReference>
<dbReference type="EMBL" id="AJWK01027410">
    <property type="status" value="NOT_ANNOTATED_CDS"/>
    <property type="molecule type" value="Genomic_DNA"/>
</dbReference>
<feature type="region of interest" description="Disordered" evidence="7">
    <location>
        <begin position="308"/>
        <end position="332"/>
    </location>
</feature>
<dbReference type="GO" id="GO:0061775">
    <property type="term" value="F:cohesin loader activity"/>
    <property type="evidence" value="ECO:0007669"/>
    <property type="project" value="InterPro"/>
</dbReference>
<feature type="compositionally biased region" description="Basic residues" evidence="7">
    <location>
        <begin position="2254"/>
        <end position="2267"/>
    </location>
</feature>
<dbReference type="Proteomes" id="UP000092461">
    <property type="component" value="Unassembled WGS sequence"/>
</dbReference>
<feature type="compositionally biased region" description="Polar residues" evidence="7">
    <location>
        <begin position="2220"/>
        <end position="2244"/>
    </location>
</feature>
<dbReference type="InterPro" id="IPR024986">
    <property type="entry name" value="Nipped-B_C"/>
</dbReference>
<dbReference type="EnsemblMetazoa" id="LLOJ008116-RA">
    <property type="protein sequence ID" value="LLOJ008116-PA"/>
    <property type="gene ID" value="LLOJ008116"/>
</dbReference>
<feature type="compositionally biased region" description="Polar residues" evidence="7">
    <location>
        <begin position="118"/>
        <end position="127"/>
    </location>
</feature>
<feature type="compositionally biased region" description="Acidic residues" evidence="7">
    <location>
        <begin position="2271"/>
        <end position="2284"/>
    </location>
</feature>
<dbReference type="Pfam" id="PF12765">
    <property type="entry name" value="Cohesin_HEAT"/>
    <property type="match status" value="1"/>
</dbReference>
<evidence type="ECO:0000313" key="11">
    <source>
        <dbReference type="Proteomes" id="UP000092461"/>
    </source>
</evidence>
<evidence type="ECO:0000256" key="3">
    <source>
        <dbReference type="ARBA" id="ARBA00022737"/>
    </source>
</evidence>
<evidence type="ECO:0000256" key="7">
    <source>
        <dbReference type="SAM" id="MobiDB-lite"/>
    </source>
</evidence>
<keyword evidence="4 6" id="KW-0539">Nucleus</keyword>
<protein>
    <recommendedName>
        <fullName evidence="6">Nipped-B protein</fullName>
    </recommendedName>
</protein>
<feature type="region of interest" description="Disordered" evidence="7">
    <location>
        <begin position="1144"/>
        <end position="1175"/>
    </location>
</feature>
<proteinExistence type="inferred from homology"/>
<dbReference type="GO" id="GO:0034087">
    <property type="term" value="P:establishment of mitotic sister chromatid cohesion"/>
    <property type="evidence" value="ECO:0007669"/>
    <property type="project" value="TreeGrafter"/>
</dbReference>
<dbReference type="InterPro" id="IPR026003">
    <property type="entry name" value="Cohesin_HEAT"/>
</dbReference>
<feature type="compositionally biased region" description="Basic and acidic residues" evidence="7">
    <location>
        <begin position="556"/>
        <end position="569"/>
    </location>
</feature>
<feature type="region of interest" description="Disordered" evidence="7">
    <location>
        <begin position="533"/>
        <end position="569"/>
    </location>
</feature>
<dbReference type="PANTHER" id="PTHR21704:SF18">
    <property type="entry name" value="NIPPED-B-LIKE PROTEIN"/>
    <property type="match status" value="1"/>
</dbReference>
<dbReference type="PANTHER" id="PTHR21704">
    <property type="entry name" value="NIPPED-B-LIKE PROTEIN DELANGIN SCC2-RELATED"/>
    <property type="match status" value="1"/>
</dbReference>
<dbReference type="VEuPathDB" id="VectorBase:LLONM1_007956"/>
<keyword evidence="5 6" id="KW-0131">Cell cycle</keyword>
<dbReference type="CDD" id="cd23958">
    <property type="entry name" value="SCC2"/>
    <property type="match status" value="1"/>
</dbReference>
<dbReference type="SUPFAM" id="SSF48371">
    <property type="entry name" value="ARM repeat"/>
    <property type="match status" value="1"/>
</dbReference>
<feature type="region of interest" description="Disordered" evidence="7">
    <location>
        <begin position="117"/>
        <end position="163"/>
    </location>
</feature>
<feature type="compositionally biased region" description="Low complexity" evidence="7">
    <location>
        <begin position="128"/>
        <end position="163"/>
    </location>
</feature>
<accession>A0A1B0CTB7</accession>
<dbReference type="GO" id="GO:0071169">
    <property type="term" value="P:establishment of protein localization to chromatin"/>
    <property type="evidence" value="ECO:0007669"/>
    <property type="project" value="TreeGrafter"/>
</dbReference>
<evidence type="ECO:0000256" key="5">
    <source>
        <dbReference type="ARBA" id="ARBA00023306"/>
    </source>
</evidence>
<dbReference type="GO" id="GO:0010468">
    <property type="term" value="P:regulation of gene expression"/>
    <property type="evidence" value="ECO:0007669"/>
    <property type="project" value="InterPro"/>
</dbReference>
<evidence type="ECO:0000256" key="4">
    <source>
        <dbReference type="ARBA" id="ARBA00023242"/>
    </source>
</evidence>
<keyword evidence="11" id="KW-1185">Reference proteome</keyword>
<dbReference type="GO" id="GO:1990414">
    <property type="term" value="P:replication-born double-strand break repair via sister chromatid exchange"/>
    <property type="evidence" value="ECO:0007669"/>
    <property type="project" value="TreeGrafter"/>
</dbReference>
<dbReference type="EMBL" id="AJWK01027409">
    <property type="status" value="NOT_ANNOTATED_CDS"/>
    <property type="molecule type" value="Genomic_DNA"/>
</dbReference>
<evidence type="ECO:0000259" key="8">
    <source>
        <dbReference type="Pfam" id="PF12830"/>
    </source>
</evidence>
<feature type="domain" description="Sister chromatid cohesion C-terminal" evidence="8">
    <location>
        <begin position="1827"/>
        <end position="2011"/>
    </location>
</feature>
<evidence type="ECO:0000313" key="9">
    <source>
        <dbReference type="EMBL" id="MBC1177162.1"/>
    </source>
</evidence>
<dbReference type="InterPro" id="IPR016024">
    <property type="entry name" value="ARM-type_fold"/>
</dbReference>
<feature type="compositionally biased region" description="Basic residues" evidence="7">
    <location>
        <begin position="1147"/>
        <end position="1158"/>
    </location>
</feature>
<organism evidence="10 11">
    <name type="scientific">Lutzomyia longipalpis</name>
    <name type="common">Sand fly</name>
    <dbReference type="NCBI Taxonomy" id="7200"/>
    <lineage>
        <taxon>Eukaryota</taxon>
        <taxon>Metazoa</taxon>
        <taxon>Ecdysozoa</taxon>
        <taxon>Arthropoda</taxon>
        <taxon>Hexapoda</taxon>
        <taxon>Insecta</taxon>
        <taxon>Pterygota</taxon>
        <taxon>Neoptera</taxon>
        <taxon>Endopterygota</taxon>
        <taxon>Diptera</taxon>
        <taxon>Nematocera</taxon>
        <taxon>Psychodoidea</taxon>
        <taxon>Psychodidae</taxon>
        <taxon>Lutzomyia</taxon>
        <taxon>Lutzomyia</taxon>
    </lineage>
</organism>
<feature type="compositionally biased region" description="Acidic residues" evidence="7">
    <location>
        <begin position="1164"/>
        <end position="1175"/>
    </location>
</feature>
<reference evidence="9" key="2">
    <citation type="journal article" date="2020" name="BMC">
        <title>Leishmania infection induces a limited differential gene expression in the sand fly midgut.</title>
        <authorList>
            <person name="Coutinho-Abreu I.V."/>
            <person name="Serafim T.D."/>
            <person name="Meneses C."/>
            <person name="Kamhawi S."/>
            <person name="Oliveira F."/>
            <person name="Valenzuela J.G."/>
        </authorList>
    </citation>
    <scope>NUCLEOTIDE SEQUENCE</scope>
    <source>
        <strain evidence="9">Jacobina</strain>
        <tissue evidence="9">Midgut</tissue>
    </source>
</reference>